<proteinExistence type="predicted"/>
<protein>
    <recommendedName>
        <fullName evidence="3">Nucleotidyltransferase family protein</fullName>
    </recommendedName>
</protein>
<dbReference type="Gene3D" id="3.30.460.40">
    <property type="match status" value="1"/>
</dbReference>
<sequence length="199" mass="22043">MDPGSTLRPLRDRGELFRTLALVLRRAGPDGPVSRYRLVGTGAALAQGVRLPAGDIDILVARRSDVDLFAVALAGFPCLTEPVWLSEAGQYYARFAVGGIDVGFSTVERPVETDTIECMGSGPWRHYVDVAAAGLLVPAVRLELRLVSELVRDRPDRYRPLIAHLRRHGGDLDLLRRSLRDRGVDPALRRRVLDSVERR</sequence>
<reference evidence="1 2" key="1">
    <citation type="submission" date="2020-08" db="EMBL/GenBank/DDBJ databases">
        <title>Sequencing the genomes of 1000 actinobacteria strains.</title>
        <authorList>
            <person name="Klenk H.-P."/>
        </authorList>
    </citation>
    <scope>NUCLEOTIDE SEQUENCE [LARGE SCALE GENOMIC DNA]</scope>
    <source>
        <strain evidence="1 2">DSM 43149</strain>
    </source>
</reference>
<evidence type="ECO:0008006" key="3">
    <source>
        <dbReference type="Google" id="ProtNLM"/>
    </source>
</evidence>
<keyword evidence="2" id="KW-1185">Reference proteome</keyword>
<evidence type="ECO:0000313" key="2">
    <source>
        <dbReference type="Proteomes" id="UP000578112"/>
    </source>
</evidence>
<evidence type="ECO:0000313" key="1">
    <source>
        <dbReference type="EMBL" id="MBB4764181.1"/>
    </source>
</evidence>
<dbReference type="AlphaFoldDB" id="A0A7W7MRF2"/>
<dbReference type="EMBL" id="JACHNH010000001">
    <property type="protein sequence ID" value="MBB4764181.1"/>
    <property type="molecule type" value="Genomic_DNA"/>
</dbReference>
<dbReference type="RefSeq" id="WP_184995398.1">
    <property type="nucleotide sequence ID" value="NZ_BOMK01000069.1"/>
</dbReference>
<dbReference type="Proteomes" id="UP000578112">
    <property type="component" value="Unassembled WGS sequence"/>
</dbReference>
<dbReference type="InterPro" id="IPR043519">
    <property type="entry name" value="NT_sf"/>
</dbReference>
<dbReference type="SUPFAM" id="SSF81301">
    <property type="entry name" value="Nucleotidyltransferase"/>
    <property type="match status" value="1"/>
</dbReference>
<comment type="caution">
    <text evidence="1">The sequence shown here is derived from an EMBL/GenBank/DDBJ whole genome shotgun (WGS) entry which is preliminary data.</text>
</comment>
<name>A0A7W7MRF2_9ACTN</name>
<accession>A0A7W7MRF2</accession>
<gene>
    <name evidence="1" type="ORF">BJ971_004737</name>
</gene>
<organism evidence="1 2">
    <name type="scientific">Actinoplanes digitatis</name>
    <dbReference type="NCBI Taxonomy" id="1868"/>
    <lineage>
        <taxon>Bacteria</taxon>
        <taxon>Bacillati</taxon>
        <taxon>Actinomycetota</taxon>
        <taxon>Actinomycetes</taxon>
        <taxon>Micromonosporales</taxon>
        <taxon>Micromonosporaceae</taxon>
        <taxon>Actinoplanes</taxon>
    </lineage>
</organism>